<keyword evidence="3" id="KW-0489">Methyltransferase</keyword>
<dbReference type="SUPFAM" id="SSF56801">
    <property type="entry name" value="Acetyl-CoA synthetase-like"/>
    <property type="match status" value="1"/>
</dbReference>
<dbReference type="InterPro" id="IPR029063">
    <property type="entry name" value="SAM-dependent_MTases_sf"/>
</dbReference>
<gene>
    <name evidence="3" type="ORF">FRZ00_24650</name>
</gene>
<dbReference type="Proteomes" id="UP000327000">
    <property type="component" value="Unassembled WGS sequence"/>
</dbReference>
<keyword evidence="3" id="KW-0808">Transferase</keyword>
<dbReference type="GO" id="GO:0032259">
    <property type="term" value="P:methylation"/>
    <property type="evidence" value="ECO:0007669"/>
    <property type="project" value="UniProtKB-KW"/>
</dbReference>
<name>A0A5N5W2Q9_STRMB</name>
<feature type="domain" description="Methyltransferase type 12" evidence="2">
    <location>
        <begin position="143"/>
        <end position="241"/>
    </location>
</feature>
<organism evidence="3 4">
    <name type="scientific">Streptomyces mobaraensis</name>
    <name type="common">Streptoverticillium mobaraense</name>
    <dbReference type="NCBI Taxonomy" id="35621"/>
    <lineage>
        <taxon>Bacteria</taxon>
        <taxon>Bacillati</taxon>
        <taxon>Actinomycetota</taxon>
        <taxon>Actinomycetes</taxon>
        <taxon>Kitasatosporales</taxon>
        <taxon>Streptomycetaceae</taxon>
        <taxon>Streptomyces</taxon>
    </lineage>
</organism>
<dbReference type="CDD" id="cd02440">
    <property type="entry name" value="AdoMet_MTases"/>
    <property type="match status" value="1"/>
</dbReference>
<keyword evidence="4" id="KW-1185">Reference proteome</keyword>
<dbReference type="EMBL" id="VOKX01000098">
    <property type="protein sequence ID" value="KAB7836961.1"/>
    <property type="molecule type" value="Genomic_DNA"/>
</dbReference>
<sequence>MEKHMSAPAPETPTARKTDDADGITDESLRALERALDSHPGVARSAVLADEHADGTRTRTAYVLPRRNEAVAADGAELGRQYVAEWQGVYDHVYAQPAPDDPTFDIRGWLSSYTGAELSEDDMRDWVDGTVHRIRGLGARRLLEAGCGTGLLLHRLIEGTERYLAGDISAGAVERIRASFGGRPPAGLELFQAPADDLSAVAPGSVDGFVVNSVSQYFPDEEYLDRVVRGAVDAVAEGGFLFVGDIRSPAVNRAFCAGLELGRAPERAPAEKVQVLVERRCCTGTELLIDPSYFTGLVGRLPRVAHVAVVPRRGRRATEMNRYRYDAVIRLDAVPGGEAVVPAWEPWSAVGGVPELRRRLAEERPEALGLLGVPNARILADRWAAELLSRPGRPATAGEVVRAAAGAARGGVEPEDLWELGEGPSGLPYTVRLSWARSLPDGAFDVALVRTPDGGGPTPEVRFPSEPAPPRRPVSRPWYGRVENLHPAKLRTHVRERLADPAAGPGRFVLLEDFPLTPDGEPDAAALRSLHWA</sequence>
<proteinExistence type="predicted"/>
<dbReference type="AlphaFoldDB" id="A0A5N5W2Q9"/>
<comment type="caution">
    <text evidence="3">The sequence shown here is derived from an EMBL/GenBank/DDBJ whole genome shotgun (WGS) entry which is preliminary data.</text>
</comment>
<dbReference type="SUPFAM" id="SSF53335">
    <property type="entry name" value="S-adenosyl-L-methionine-dependent methyltransferases"/>
    <property type="match status" value="1"/>
</dbReference>
<dbReference type="GO" id="GO:0008168">
    <property type="term" value="F:methyltransferase activity"/>
    <property type="evidence" value="ECO:0007669"/>
    <property type="project" value="UniProtKB-KW"/>
</dbReference>
<dbReference type="Gene3D" id="3.40.50.150">
    <property type="entry name" value="Vaccinia Virus protein VP39"/>
    <property type="match status" value="1"/>
</dbReference>
<dbReference type="InterPro" id="IPR013217">
    <property type="entry name" value="Methyltransf_12"/>
</dbReference>
<protein>
    <submittedName>
        <fullName evidence="3">Methyltransferase domain-containing protein</fullName>
    </submittedName>
</protein>
<dbReference type="OrthoDB" id="2472181at2"/>
<evidence type="ECO:0000256" key="1">
    <source>
        <dbReference type="SAM" id="MobiDB-lite"/>
    </source>
</evidence>
<dbReference type="InterPro" id="IPR045851">
    <property type="entry name" value="AMP-bd_C_sf"/>
</dbReference>
<feature type="region of interest" description="Disordered" evidence="1">
    <location>
        <begin position="1"/>
        <end position="23"/>
    </location>
</feature>
<reference evidence="3 4" key="1">
    <citation type="journal article" date="2019" name="Microb. Cell Fact.">
        <title>Exploring novel herbicidin analogues by transcriptional regulator overexpression and MS/MS molecular networking.</title>
        <authorList>
            <person name="Shi Y."/>
            <person name="Gu R."/>
            <person name="Li Y."/>
            <person name="Wang X."/>
            <person name="Ren W."/>
            <person name="Li X."/>
            <person name="Wang L."/>
            <person name="Xie Y."/>
            <person name="Hong B."/>
        </authorList>
    </citation>
    <scope>NUCLEOTIDE SEQUENCE [LARGE SCALE GENOMIC DNA]</scope>
    <source>
        <strain evidence="3 4">US-43</strain>
    </source>
</reference>
<dbReference type="Pfam" id="PF08242">
    <property type="entry name" value="Methyltransf_12"/>
    <property type="match status" value="1"/>
</dbReference>
<dbReference type="Gene3D" id="3.30.300.30">
    <property type="match status" value="1"/>
</dbReference>
<evidence type="ECO:0000313" key="3">
    <source>
        <dbReference type="EMBL" id="KAB7836961.1"/>
    </source>
</evidence>
<feature type="region of interest" description="Disordered" evidence="1">
    <location>
        <begin position="452"/>
        <end position="475"/>
    </location>
</feature>
<evidence type="ECO:0000259" key="2">
    <source>
        <dbReference type="Pfam" id="PF08242"/>
    </source>
</evidence>
<accession>A0A5N5W2Q9</accession>
<evidence type="ECO:0000313" key="4">
    <source>
        <dbReference type="Proteomes" id="UP000327000"/>
    </source>
</evidence>